<dbReference type="GeneID" id="110079181"/>
<evidence type="ECO:0000313" key="4">
    <source>
        <dbReference type="RefSeq" id="XP_020649709.2"/>
    </source>
</evidence>
<keyword evidence="3" id="KW-1185">Reference proteome</keyword>
<proteinExistence type="predicted"/>
<feature type="region of interest" description="Disordered" evidence="2">
    <location>
        <begin position="92"/>
        <end position="149"/>
    </location>
</feature>
<feature type="region of interest" description="Disordered" evidence="2">
    <location>
        <begin position="20"/>
        <end position="61"/>
    </location>
</feature>
<feature type="coiled-coil region" evidence="1">
    <location>
        <begin position="172"/>
        <end position="237"/>
    </location>
</feature>
<evidence type="ECO:0000256" key="2">
    <source>
        <dbReference type="SAM" id="MobiDB-lite"/>
    </source>
</evidence>
<gene>
    <name evidence="4" type="primary">TSKS</name>
</gene>
<accession>A0A6J0TUE0</accession>
<dbReference type="RefSeq" id="XP_020649709.2">
    <property type="nucleotide sequence ID" value="XM_020794050.2"/>
</dbReference>
<dbReference type="GO" id="GO:0019901">
    <property type="term" value="F:protein kinase binding"/>
    <property type="evidence" value="ECO:0007669"/>
    <property type="project" value="TreeGrafter"/>
</dbReference>
<sequence length="615" mass="68167">MPYPAMANIVVKTIWQSKEINEAGDTPTGTEGRPQGNKEQLGKSSGAKGFPKKKKAVSFHGVTEPHLTDEIPNLNLKRSSACTNVSLLNLIDGERDDSTTENESTDDGGPSGGAGGERRDPLLPIKSTWSEDEEDISSQQEASNSGLLRAKDSITSLKERTSKVNHHVQNLKSECTVLCENLERRRQEAEDLEEYCSQLKESCRKVTKSVEDAEVKTNVLKKNSALLEEKLRFLQRQVQAEDLGRQEREWQEPEQRMTSGVSKQLLDLINSTTATALRPSSSEEGELQQSTAVILAAINSLRGALESGHLRGGPGYEGSIDGKLSTASALACVALLEEIRKCVPELPGQSQRDGLTQKEVLRILAQLGVRLEEVLPQWERTHLEHSQSLRLLREELDEVSAMTKQTSASLTQLRDDLDGLLQAKPLLEDVSRHLSMLKHLETPERPPTSCARCSRCLYQKQAGAEEYQPSLGFVNTEILRQMVEYAVAPILEELKQRAIPPAMCSGCQHLQKMIMELEQSNLDTHTRAEAPKSNIRLAQEEALRTRNYLERARISTEDKATHLDLYLQNKLSSFHSQLSLVSQEGVPQSPATSIAATGTLNKRSSCPAELNHHPQ</sequence>
<dbReference type="AlphaFoldDB" id="A0A6J0TUE0"/>
<feature type="region of interest" description="Disordered" evidence="2">
    <location>
        <begin position="585"/>
        <end position="615"/>
    </location>
</feature>
<keyword evidence="4" id="KW-0418">Kinase</keyword>
<evidence type="ECO:0000256" key="1">
    <source>
        <dbReference type="SAM" id="Coils"/>
    </source>
</evidence>
<dbReference type="GO" id="GO:0016301">
    <property type="term" value="F:kinase activity"/>
    <property type="evidence" value="ECO:0007669"/>
    <property type="project" value="UniProtKB-KW"/>
</dbReference>
<dbReference type="InterPro" id="IPR028214">
    <property type="entry name" value="TSKS"/>
</dbReference>
<feature type="compositionally biased region" description="Polar residues" evidence="2">
    <location>
        <begin position="585"/>
        <end position="604"/>
    </location>
</feature>
<keyword evidence="1" id="KW-0175">Coiled coil</keyword>
<dbReference type="Pfam" id="PF15358">
    <property type="entry name" value="TSKS"/>
    <property type="match status" value="1"/>
</dbReference>
<dbReference type="CTD" id="60385"/>
<reference evidence="4" key="1">
    <citation type="submission" date="2025-08" db="UniProtKB">
        <authorList>
            <consortium name="RefSeq"/>
        </authorList>
    </citation>
    <scope>IDENTIFICATION</scope>
</reference>
<keyword evidence="4" id="KW-0808">Transferase</keyword>
<protein>
    <submittedName>
        <fullName evidence="4">Testis-specific serine kinase substrate</fullName>
    </submittedName>
</protein>
<name>A0A6J0TUE0_9SAUR</name>
<dbReference type="Proteomes" id="UP001652642">
    <property type="component" value="Chromosome 6"/>
</dbReference>
<evidence type="ECO:0000313" key="3">
    <source>
        <dbReference type="Proteomes" id="UP001652642"/>
    </source>
</evidence>
<dbReference type="GO" id="GO:0005814">
    <property type="term" value="C:centriole"/>
    <property type="evidence" value="ECO:0007669"/>
    <property type="project" value="TreeGrafter"/>
</dbReference>
<dbReference type="PANTHER" id="PTHR14351">
    <property type="entry name" value="TESTIS-SPECIFIC SERINE KINASE SUBSTRATE"/>
    <property type="match status" value="1"/>
</dbReference>
<dbReference type="PANTHER" id="PTHR14351:SF1">
    <property type="entry name" value="TESTIS-SPECIFIC SERINE KINASE SUBSTRATE"/>
    <property type="match status" value="1"/>
</dbReference>
<organism evidence="3 4">
    <name type="scientific">Pogona vitticeps</name>
    <name type="common">central bearded dragon</name>
    <dbReference type="NCBI Taxonomy" id="103695"/>
    <lineage>
        <taxon>Eukaryota</taxon>
        <taxon>Metazoa</taxon>
        <taxon>Chordata</taxon>
        <taxon>Craniata</taxon>
        <taxon>Vertebrata</taxon>
        <taxon>Euteleostomi</taxon>
        <taxon>Lepidosauria</taxon>
        <taxon>Squamata</taxon>
        <taxon>Bifurcata</taxon>
        <taxon>Unidentata</taxon>
        <taxon>Episquamata</taxon>
        <taxon>Toxicofera</taxon>
        <taxon>Iguania</taxon>
        <taxon>Acrodonta</taxon>
        <taxon>Agamidae</taxon>
        <taxon>Amphibolurinae</taxon>
        <taxon>Pogona</taxon>
    </lineage>
</organism>